<feature type="non-terminal residue" evidence="6">
    <location>
        <position position="319"/>
    </location>
</feature>
<feature type="signal peptide" evidence="3">
    <location>
        <begin position="1"/>
        <end position="22"/>
    </location>
</feature>
<dbReference type="CDD" id="cd00190">
    <property type="entry name" value="Tryp_SPc"/>
    <property type="match status" value="1"/>
</dbReference>
<keyword evidence="5" id="KW-1185">Reference proteome</keyword>
<evidence type="ECO:0000256" key="2">
    <source>
        <dbReference type="ARBA" id="ARBA00024195"/>
    </source>
</evidence>
<dbReference type="Gene3D" id="2.40.10.10">
    <property type="entry name" value="Trypsin-like serine proteases"/>
    <property type="match status" value="1"/>
</dbReference>
<dbReference type="Pfam" id="PF00089">
    <property type="entry name" value="Trypsin"/>
    <property type="match status" value="1"/>
</dbReference>
<gene>
    <name evidence="6" type="primary">LOC105309621</name>
</gene>
<dbReference type="GO" id="GO:0006508">
    <property type="term" value="P:proteolysis"/>
    <property type="evidence" value="ECO:0007669"/>
    <property type="project" value="InterPro"/>
</dbReference>
<dbReference type="PROSITE" id="PS50240">
    <property type="entry name" value="TRYPSIN_DOM"/>
    <property type="match status" value="1"/>
</dbReference>
<dbReference type="KEGG" id="pvp:105309621"/>
<dbReference type="PANTHER" id="PTHR24252:SF7">
    <property type="entry name" value="HYALIN"/>
    <property type="match status" value="1"/>
</dbReference>
<name>A0A6P3RQ32_PTEVA</name>
<dbReference type="GO" id="GO:0004252">
    <property type="term" value="F:serine-type endopeptidase activity"/>
    <property type="evidence" value="ECO:0007669"/>
    <property type="project" value="InterPro"/>
</dbReference>
<dbReference type="InterPro" id="IPR001254">
    <property type="entry name" value="Trypsin_dom"/>
</dbReference>
<dbReference type="FunFam" id="2.40.10.10:FF:000002">
    <property type="entry name" value="Transmembrane protease serine"/>
    <property type="match status" value="1"/>
</dbReference>
<dbReference type="Proteomes" id="UP000515202">
    <property type="component" value="Unplaced"/>
</dbReference>
<organism evidence="5 6">
    <name type="scientific">Pteropus vampyrus</name>
    <name type="common">Large flying fox</name>
    <dbReference type="NCBI Taxonomy" id="132908"/>
    <lineage>
        <taxon>Eukaryota</taxon>
        <taxon>Metazoa</taxon>
        <taxon>Chordata</taxon>
        <taxon>Craniata</taxon>
        <taxon>Vertebrata</taxon>
        <taxon>Euteleostomi</taxon>
        <taxon>Mammalia</taxon>
        <taxon>Eutheria</taxon>
        <taxon>Laurasiatheria</taxon>
        <taxon>Chiroptera</taxon>
        <taxon>Yinpterochiroptera</taxon>
        <taxon>Pteropodoidea</taxon>
        <taxon>Pteropodidae</taxon>
        <taxon>Pteropodinae</taxon>
        <taxon>Pteropus</taxon>
    </lineage>
</organism>
<proteinExistence type="inferred from homology"/>
<keyword evidence="1" id="KW-1015">Disulfide bond</keyword>
<feature type="chain" id="PRO_5028087946" evidence="3">
    <location>
        <begin position="23"/>
        <end position="319"/>
    </location>
</feature>
<evidence type="ECO:0000259" key="4">
    <source>
        <dbReference type="PROSITE" id="PS50240"/>
    </source>
</evidence>
<comment type="similarity">
    <text evidence="2">Belongs to the peptidase S1 family. CLIP subfamily.</text>
</comment>
<evidence type="ECO:0000313" key="5">
    <source>
        <dbReference type="Proteomes" id="UP000515202"/>
    </source>
</evidence>
<dbReference type="GeneID" id="105309621"/>
<dbReference type="AlphaFoldDB" id="A0A6P3RQ32"/>
<dbReference type="SUPFAM" id="SSF50494">
    <property type="entry name" value="Trypsin-like serine proteases"/>
    <property type="match status" value="1"/>
</dbReference>
<evidence type="ECO:0000256" key="3">
    <source>
        <dbReference type="SAM" id="SignalP"/>
    </source>
</evidence>
<dbReference type="InterPro" id="IPR033116">
    <property type="entry name" value="TRYPSIN_SER"/>
</dbReference>
<dbReference type="OrthoDB" id="6380398at2759"/>
<protein>
    <submittedName>
        <fullName evidence="6">Ovochymase-2-like</fullName>
    </submittedName>
</protein>
<accession>A0A6P3RQ32</accession>
<feature type="domain" description="Peptidase S1" evidence="4">
    <location>
        <begin position="52"/>
        <end position="298"/>
    </location>
</feature>
<dbReference type="InterPro" id="IPR009003">
    <property type="entry name" value="Peptidase_S1_PA"/>
</dbReference>
<dbReference type="PANTHER" id="PTHR24252">
    <property type="entry name" value="ACROSIN-RELATED"/>
    <property type="match status" value="1"/>
</dbReference>
<reference evidence="6" key="1">
    <citation type="submission" date="2025-08" db="UniProtKB">
        <authorList>
            <consortium name="RefSeq"/>
        </authorList>
    </citation>
    <scope>IDENTIFICATION</scope>
    <source>
        <tissue evidence="6">Kidney</tissue>
    </source>
</reference>
<evidence type="ECO:0000256" key="1">
    <source>
        <dbReference type="ARBA" id="ARBA00023157"/>
    </source>
</evidence>
<dbReference type="SMART" id="SM00020">
    <property type="entry name" value="Tryp_SPc"/>
    <property type="match status" value="1"/>
</dbReference>
<sequence>MLMSKNNLILLCGMICLEQGKSATLSLSKAPTCGQSLVKARPWNYFHIFSRIVGGSQVEKGSYPWQVSLREHSLISDIKAANVVRITYNSQRISLIVKSGQPPRIADSMPLSLSPSLPLSLTIESIIIHPHFSKKKPMDYDIALLKMAGTFHFGQDVGPMCLPEPGERFKAGLICKTAGWGRLTEDGILPQVLQEVNLPILTRKECVAALLTLKKPVSGQTFLCTGFPDGGRDACQGDSGGSLMCQNKKGAWTLAGVTSWGLGCGRGWRNNVQKDDQGSPGIFTDLSKVLPWIHKHIQIGNKASTHDQEARGSRERARE</sequence>
<evidence type="ECO:0000313" key="6">
    <source>
        <dbReference type="RefSeq" id="XP_011384090.1"/>
    </source>
</evidence>
<dbReference type="InterPro" id="IPR043504">
    <property type="entry name" value="Peptidase_S1_PA_chymotrypsin"/>
</dbReference>
<dbReference type="PROSITE" id="PS00135">
    <property type="entry name" value="TRYPSIN_SER"/>
    <property type="match status" value="1"/>
</dbReference>
<keyword evidence="3" id="KW-0732">Signal</keyword>
<dbReference type="RefSeq" id="XP_011384090.1">
    <property type="nucleotide sequence ID" value="XM_011385788.1"/>
</dbReference>